<dbReference type="EMBL" id="JACYTR010000052">
    <property type="protein sequence ID" value="MBD8527432.1"/>
    <property type="molecule type" value="Genomic_DNA"/>
</dbReference>
<comment type="caution">
    <text evidence="7">The sequence shown here is derived from an EMBL/GenBank/DDBJ whole genome shotgun (WGS) entry which is preliminary data.</text>
</comment>
<dbReference type="Pfam" id="PF00746">
    <property type="entry name" value="Gram_pos_anchor"/>
    <property type="match status" value="1"/>
</dbReference>
<keyword evidence="4" id="KW-0812">Transmembrane</keyword>
<keyword evidence="4" id="KW-1133">Transmembrane helix</keyword>
<evidence type="ECO:0000259" key="6">
    <source>
        <dbReference type="Pfam" id="PF00746"/>
    </source>
</evidence>
<keyword evidence="2" id="KW-0964">Secreted</keyword>
<accession>A0AAW3ZQR0</accession>
<keyword evidence="8" id="KW-1185">Reference proteome</keyword>
<gene>
    <name evidence="7" type="ORF">IFO71_16940</name>
</gene>
<feature type="signal peptide" evidence="5">
    <location>
        <begin position="1"/>
        <end position="28"/>
    </location>
</feature>
<keyword evidence="4" id="KW-0472">Membrane</keyword>
<keyword evidence="1" id="KW-0134">Cell wall</keyword>
<evidence type="ECO:0000256" key="5">
    <source>
        <dbReference type="SAM" id="SignalP"/>
    </source>
</evidence>
<feature type="domain" description="Gram-positive cocci surface proteins LPxTG" evidence="6">
    <location>
        <begin position="192"/>
        <end position="224"/>
    </location>
</feature>
<evidence type="ECO:0000256" key="4">
    <source>
        <dbReference type="SAM" id="Phobius"/>
    </source>
</evidence>
<feature type="transmembrane region" description="Helical" evidence="4">
    <location>
        <begin position="202"/>
        <end position="221"/>
    </location>
</feature>
<evidence type="ECO:0000313" key="7">
    <source>
        <dbReference type="EMBL" id="MBD8527432.1"/>
    </source>
</evidence>
<dbReference type="AlphaFoldDB" id="A0AAW3ZQR0"/>
<dbReference type="InterPro" id="IPR019931">
    <property type="entry name" value="LPXTG_anchor"/>
</dbReference>
<evidence type="ECO:0000256" key="3">
    <source>
        <dbReference type="ARBA" id="ARBA00023088"/>
    </source>
</evidence>
<feature type="chain" id="PRO_5043800639" evidence="5">
    <location>
        <begin position="29"/>
        <end position="230"/>
    </location>
</feature>
<evidence type="ECO:0000256" key="2">
    <source>
        <dbReference type="ARBA" id="ARBA00022525"/>
    </source>
</evidence>
<protein>
    <submittedName>
        <fullName evidence="7">LPXTG cell wall anchor domain-containing protein</fullName>
    </submittedName>
</protein>
<keyword evidence="5" id="KW-0732">Signal</keyword>
<reference evidence="7 8" key="1">
    <citation type="submission" date="2020-09" db="EMBL/GenBank/DDBJ databases">
        <title>Pseudoxanthomonas sp. CAU 1598 isolated from sand of Yaerae Beach.</title>
        <authorList>
            <person name="Kim W."/>
        </authorList>
    </citation>
    <scope>NUCLEOTIDE SEQUENCE [LARGE SCALE GENOMIC DNA]</scope>
    <source>
        <strain evidence="7 8">CAU 1598</strain>
    </source>
</reference>
<sequence length="230" mass="25009">MNVARIKSNPIALSILLAGLACATSARAQQSMDTDKLPDPAVDKSDCAGMIWNTELVSKYPRIAKGCREVVMVDGQKWARFEAAFVRANADGSFTSEFMDGRNHTLGNVTLMPRADQRATIDGRKVRFSDLSHNQKLNYYVPEGATGFAFEPVASSSEYVPIVRYEEVETVPSPSVDRSLVAQVDPSTQRQARHLPDTAGPLPFLALGGLVSLIGAGGLSLRRRLFQPKA</sequence>
<evidence type="ECO:0000256" key="1">
    <source>
        <dbReference type="ARBA" id="ARBA00022512"/>
    </source>
</evidence>
<name>A0AAW3ZQR0_9GAMM</name>
<evidence type="ECO:0000313" key="8">
    <source>
        <dbReference type="Proteomes" id="UP000613768"/>
    </source>
</evidence>
<dbReference type="Proteomes" id="UP000613768">
    <property type="component" value="Unassembled WGS sequence"/>
</dbReference>
<organism evidence="7 8">
    <name type="scientific">Pseudomarimonas arenosa</name>
    <dbReference type="NCBI Taxonomy" id="2774145"/>
    <lineage>
        <taxon>Bacteria</taxon>
        <taxon>Pseudomonadati</taxon>
        <taxon>Pseudomonadota</taxon>
        <taxon>Gammaproteobacteria</taxon>
        <taxon>Lysobacterales</taxon>
        <taxon>Lysobacteraceae</taxon>
        <taxon>Pseudomarimonas</taxon>
    </lineage>
</organism>
<dbReference type="PROSITE" id="PS51257">
    <property type="entry name" value="PROKAR_LIPOPROTEIN"/>
    <property type="match status" value="1"/>
</dbReference>
<dbReference type="RefSeq" id="WP_192030853.1">
    <property type="nucleotide sequence ID" value="NZ_JACYTR010000052.1"/>
</dbReference>
<proteinExistence type="predicted"/>
<keyword evidence="3" id="KW-0572">Peptidoglycan-anchor</keyword>